<reference evidence="2" key="1">
    <citation type="journal article" date="2019" name="Int. J. Syst. Evol. Microbiol.">
        <title>The Global Catalogue of Microorganisms (GCM) 10K type strain sequencing project: providing services to taxonomists for standard genome sequencing and annotation.</title>
        <authorList>
            <consortium name="The Broad Institute Genomics Platform"/>
            <consortium name="The Broad Institute Genome Sequencing Center for Infectious Disease"/>
            <person name="Wu L."/>
            <person name="Ma J."/>
        </authorList>
    </citation>
    <scope>NUCLEOTIDE SEQUENCE [LARGE SCALE GENOMIC DNA]</scope>
    <source>
        <strain evidence="2">JCM 16929</strain>
    </source>
</reference>
<organism evidence="1 2">
    <name type="scientific">Microlunatus ginsengisoli</name>
    <dbReference type="NCBI Taxonomy" id="363863"/>
    <lineage>
        <taxon>Bacteria</taxon>
        <taxon>Bacillati</taxon>
        <taxon>Actinomycetota</taxon>
        <taxon>Actinomycetes</taxon>
        <taxon>Propionibacteriales</taxon>
        <taxon>Propionibacteriaceae</taxon>
        <taxon>Microlunatus</taxon>
    </lineage>
</organism>
<sequence>MLGVAAPARDWFPALPLARKLCSSCSDTPADAATPAHFSGLDRAAKAGSLRRACVREPTRSPWASVVSGAPDPVWTEE</sequence>
<evidence type="ECO:0000313" key="2">
    <source>
        <dbReference type="Proteomes" id="UP001501490"/>
    </source>
</evidence>
<accession>A0ABP6ZVN0</accession>
<dbReference type="EMBL" id="BAABAB010000015">
    <property type="protein sequence ID" value="GAA3619895.1"/>
    <property type="molecule type" value="Genomic_DNA"/>
</dbReference>
<proteinExistence type="predicted"/>
<name>A0ABP6ZVN0_9ACTN</name>
<gene>
    <name evidence="1" type="ORF">GCM10022236_22670</name>
</gene>
<protein>
    <recommendedName>
        <fullName evidence="3">Secreted protein</fullName>
    </recommendedName>
</protein>
<keyword evidence="2" id="KW-1185">Reference proteome</keyword>
<evidence type="ECO:0000313" key="1">
    <source>
        <dbReference type="EMBL" id="GAA3619895.1"/>
    </source>
</evidence>
<comment type="caution">
    <text evidence="1">The sequence shown here is derived from an EMBL/GenBank/DDBJ whole genome shotgun (WGS) entry which is preliminary data.</text>
</comment>
<evidence type="ECO:0008006" key="3">
    <source>
        <dbReference type="Google" id="ProtNLM"/>
    </source>
</evidence>
<dbReference type="Proteomes" id="UP001501490">
    <property type="component" value="Unassembled WGS sequence"/>
</dbReference>